<organism evidence="3 4">
    <name type="scientific">Pomacea canaliculata</name>
    <name type="common">Golden apple snail</name>
    <dbReference type="NCBI Taxonomy" id="400727"/>
    <lineage>
        <taxon>Eukaryota</taxon>
        <taxon>Metazoa</taxon>
        <taxon>Spiralia</taxon>
        <taxon>Lophotrochozoa</taxon>
        <taxon>Mollusca</taxon>
        <taxon>Gastropoda</taxon>
        <taxon>Caenogastropoda</taxon>
        <taxon>Architaenioglossa</taxon>
        <taxon>Ampullarioidea</taxon>
        <taxon>Ampullariidae</taxon>
        <taxon>Pomacea</taxon>
    </lineage>
</organism>
<sequence>MNLMLYCVLLLKSTKAVVLVDRPISAPCTHHPLDKSMSPLGQSAERRLKTRTMDLHRPALLTHFMSDLGVHLVRLSGGYVTSERPALTPQALNDFCSRSIISSDSCRISNREVDDNSAQAHAQLQRAGSRWVWKYWGKVFVSEGRPTGATCGDEGSIVRGGWVLVVVEVVGEMVGGRSAGVLLRRPLPIDCSKQQENSREVDPVQGDTTLTHSGVDNSDVDKAVDPVEECVRPGMVGGEEGQLDYTRND</sequence>
<keyword evidence="2" id="KW-0732">Signal</keyword>
<feature type="signal peptide" evidence="2">
    <location>
        <begin position="1"/>
        <end position="16"/>
    </location>
</feature>
<keyword evidence="4" id="KW-1185">Reference proteome</keyword>
<proteinExistence type="predicted"/>
<feature type="chain" id="PRO_5015600410" evidence="2">
    <location>
        <begin position="17"/>
        <end position="249"/>
    </location>
</feature>
<dbReference type="Proteomes" id="UP000245119">
    <property type="component" value="Linkage Group LG8"/>
</dbReference>
<reference evidence="3 4" key="1">
    <citation type="submission" date="2018-04" db="EMBL/GenBank/DDBJ databases">
        <title>The genome of golden apple snail Pomacea canaliculata provides insight into stress tolerance and invasive adaptation.</title>
        <authorList>
            <person name="Liu C."/>
            <person name="Liu B."/>
            <person name="Ren Y."/>
            <person name="Zhang Y."/>
            <person name="Wang H."/>
            <person name="Li S."/>
            <person name="Jiang F."/>
            <person name="Yin L."/>
            <person name="Zhang G."/>
            <person name="Qian W."/>
            <person name="Fan W."/>
        </authorList>
    </citation>
    <scope>NUCLEOTIDE SEQUENCE [LARGE SCALE GENOMIC DNA]</scope>
    <source>
        <strain evidence="3">SZHN2017</strain>
        <tissue evidence="3">Muscle</tissue>
    </source>
</reference>
<feature type="compositionally biased region" description="Polar residues" evidence="1">
    <location>
        <begin position="206"/>
        <end position="216"/>
    </location>
</feature>
<evidence type="ECO:0000313" key="4">
    <source>
        <dbReference type="Proteomes" id="UP000245119"/>
    </source>
</evidence>
<gene>
    <name evidence="3" type="ORF">C0Q70_13578</name>
</gene>
<evidence type="ECO:0000256" key="2">
    <source>
        <dbReference type="SAM" id="SignalP"/>
    </source>
</evidence>
<name>A0A2T7NXN3_POMCA</name>
<protein>
    <submittedName>
        <fullName evidence="3">Uncharacterized protein</fullName>
    </submittedName>
</protein>
<accession>A0A2T7NXN3</accession>
<evidence type="ECO:0000256" key="1">
    <source>
        <dbReference type="SAM" id="MobiDB-lite"/>
    </source>
</evidence>
<evidence type="ECO:0000313" key="3">
    <source>
        <dbReference type="EMBL" id="PVD25914.1"/>
    </source>
</evidence>
<dbReference type="AlphaFoldDB" id="A0A2T7NXN3"/>
<comment type="caution">
    <text evidence="3">The sequence shown here is derived from an EMBL/GenBank/DDBJ whole genome shotgun (WGS) entry which is preliminary data.</text>
</comment>
<feature type="region of interest" description="Disordered" evidence="1">
    <location>
        <begin position="193"/>
        <end position="223"/>
    </location>
</feature>
<dbReference type="EMBL" id="PZQS01000008">
    <property type="protein sequence ID" value="PVD25914.1"/>
    <property type="molecule type" value="Genomic_DNA"/>
</dbReference>